<gene>
    <name evidence="1" type="ORF">CUJ89_23990</name>
</gene>
<evidence type="ECO:0000313" key="2">
    <source>
        <dbReference type="Proteomes" id="UP000253104"/>
    </source>
</evidence>
<dbReference type="AlphaFoldDB" id="A0A2Z5N1M4"/>
<dbReference type="Proteomes" id="UP000253104">
    <property type="component" value="Chromosome mHSR5_B"/>
</dbReference>
<sequence length="112" mass="13037">MQRDDDENVLEFFEERAAIMTFDGGIRRYDADFRAMVRTRLYFEPRGIAMPTGGYFSAFWNSEFGWNDNDGTVVVFPCAVVLLSMWWSAVDEADRAGRCYTRLLRPSVDPDW</sequence>
<name>A0A2Z5N1M4_BURPY</name>
<proteinExistence type="predicted"/>
<protein>
    <submittedName>
        <fullName evidence="1">Uncharacterized protein</fullName>
    </submittedName>
</protein>
<evidence type="ECO:0000313" key="1">
    <source>
        <dbReference type="EMBL" id="AXF23479.1"/>
    </source>
</evidence>
<dbReference type="RefSeq" id="WP_114179887.1">
    <property type="nucleotide sequence ID" value="NZ_CP024903.1"/>
</dbReference>
<organism evidence="1 2">
    <name type="scientific">Burkholderia pyrrocinia</name>
    <name type="common">Pseudomonas pyrrocinia</name>
    <dbReference type="NCBI Taxonomy" id="60550"/>
    <lineage>
        <taxon>Bacteria</taxon>
        <taxon>Pseudomonadati</taxon>
        <taxon>Pseudomonadota</taxon>
        <taxon>Betaproteobacteria</taxon>
        <taxon>Burkholderiales</taxon>
        <taxon>Burkholderiaceae</taxon>
        <taxon>Burkholderia</taxon>
        <taxon>Burkholderia cepacia complex</taxon>
    </lineage>
</organism>
<dbReference type="EMBL" id="CP024903">
    <property type="protein sequence ID" value="AXF23479.1"/>
    <property type="molecule type" value="Genomic_DNA"/>
</dbReference>
<dbReference type="OrthoDB" id="9014276at2"/>
<reference evidence="1 2" key="1">
    <citation type="journal article" date="2018" name="ISME J.">
        <title>Involvement of Burkholderiaceae and sulfurous volatiles in disease-suppressive soils.</title>
        <authorList>
            <person name="Carrion V.J."/>
            <person name="Cordovez V."/>
            <person name="Tyc O."/>
            <person name="Etalo D.W."/>
            <person name="de Bruijn I."/>
            <person name="de Jager V.C."/>
            <person name="Medema M.H."/>
            <person name="Eberl L."/>
            <person name="Raaijmakers J.M."/>
        </authorList>
    </citation>
    <scope>NUCLEOTIDE SEQUENCE [LARGE SCALE GENOMIC DNA]</scope>
    <source>
        <strain evidence="2">mHSR5</strain>
    </source>
</reference>
<accession>A0A2Z5N1M4</accession>